<proteinExistence type="predicted"/>
<keyword evidence="1" id="KW-1185">Reference proteome</keyword>
<dbReference type="AlphaFoldDB" id="A0A9J2PDT6"/>
<dbReference type="Proteomes" id="UP000036681">
    <property type="component" value="Unplaced"/>
</dbReference>
<sequence length="125" mass="13887">MYPNEDVGVMIGEYWRELIGYRISLASYRGAEPKAGLTQCHSTWSCSREGGCPSRGCLNLGDKMFGAACDNLLLQTRRLRLRDFGCSEDVFIRILSKLLKGGERGMLHHHVDGLDSLVVILGITL</sequence>
<protein>
    <submittedName>
        <fullName evidence="2">Uncharacterized protein</fullName>
    </submittedName>
</protein>
<organism evidence="1 2">
    <name type="scientific">Ascaris lumbricoides</name>
    <name type="common">Giant roundworm</name>
    <dbReference type="NCBI Taxonomy" id="6252"/>
    <lineage>
        <taxon>Eukaryota</taxon>
        <taxon>Metazoa</taxon>
        <taxon>Ecdysozoa</taxon>
        <taxon>Nematoda</taxon>
        <taxon>Chromadorea</taxon>
        <taxon>Rhabditida</taxon>
        <taxon>Spirurina</taxon>
        <taxon>Ascaridomorpha</taxon>
        <taxon>Ascaridoidea</taxon>
        <taxon>Ascarididae</taxon>
        <taxon>Ascaris</taxon>
    </lineage>
</organism>
<reference evidence="2" key="1">
    <citation type="submission" date="2023-03" db="UniProtKB">
        <authorList>
            <consortium name="WormBaseParasite"/>
        </authorList>
    </citation>
    <scope>IDENTIFICATION</scope>
</reference>
<evidence type="ECO:0000313" key="1">
    <source>
        <dbReference type="Proteomes" id="UP000036681"/>
    </source>
</evidence>
<dbReference type="WBParaSite" id="ALUE_0000785101-mRNA-1">
    <property type="protein sequence ID" value="ALUE_0000785101-mRNA-1"/>
    <property type="gene ID" value="ALUE_0000785101"/>
</dbReference>
<name>A0A9J2PDT6_ASCLU</name>
<evidence type="ECO:0000313" key="2">
    <source>
        <dbReference type="WBParaSite" id="ALUE_0000785101-mRNA-1"/>
    </source>
</evidence>
<accession>A0A9J2PDT6</accession>